<protein>
    <submittedName>
        <fullName evidence="2">Uncharacterized protein</fullName>
    </submittedName>
</protein>
<evidence type="ECO:0000313" key="2">
    <source>
        <dbReference type="EMBL" id="CCC91121.1"/>
    </source>
</evidence>
<sequence length="186" mass="20684">MLGLSTRTSGGSATGRSNDMRLPVEPFLEEHQAALALLAHAAVQTVTTRSSEFVFDVVCSSEPSLIRMYPEVMVLRGVHQVRRALRNLQECQPQMRSSLTKMVAEGLKDIYLILPDPLLLVISKTIEKTGASSSDCRTLEPHILDLVEYIQSVLLQETKLLRHRGKSLTLQLRETPPFVIGGPQHE</sequence>
<gene>
    <name evidence="2" type="ORF">TCIL3000_6_3750</name>
</gene>
<dbReference type="VEuPathDB" id="TriTrypDB:TcIL3000_6_3750"/>
<dbReference type="EMBL" id="HE575319">
    <property type="protein sequence ID" value="CCC91121.1"/>
    <property type="molecule type" value="Genomic_DNA"/>
</dbReference>
<evidence type="ECO:0000256" key="1">
    <source>
        <dbReference type="SAM" id="MobiDB-lite"/>
    </source>
</evidence>
<organism evidence="2">
    <name type="scientific">Trypanosoma congolense (strain IL3000)</name>
    <dbReference type="NCBI Taxonomy" id="1068625"/>
    <lineage>
        <taxon>Eukaryota</taxon>
        <taxon>Discoba</taxon>
        <taxon>Euglenozoa</taxon>
        <taxon>Kinetoplastea</taxon>
        <taxon>Metakinetoplastina</taxon>
        <taxon>Trypanosomatida</taxon>
        <taxon>Trypanosomatidae</taxon>
        <taxon>Trypanosoma</taxon>
        <taxon>Nannomonas</taxon>
    </lineage>
</organism>
<accession>G0UP10</accession>
<feature type="region of interest" description="Disordered" evidence="1">
    <location>
        <begin position="1"/>
        <end position="20"/>
    </location>
</feature>
<proteinExistence type="predicted"/>
<feature type="compositionally biased region" description="Polar residues" evidence="1">
    <location>
        <begin position="1"/>
        <end position="17"/>
    </location>
</feature>
<reference evidence="2" key="1">
    <citation type="journal article" date="2012" name="Proc. Natl. Acad. Sci. U.S.A.">
        <title>Antigenic diversity is generated by distinct evolutionary mechanisms in African trypanosome species.</title>
        <authorList>
            <person name="Jackson A.P."/>
            <person name="Berry A."/>
            <person name="Aslett M."/>
            <person name="Allison H.C."/>
            <person name="Burton P."/>
            <person name="Vavrova-Anderson J."/>
            <person name="Brown R."/>
            <person name="Browne H."/>
            <person name="Corton N."/>
            <person name="Hauser H."/>
            <person name="Gamble J."/>
            <person name="Gilderthorp R."/>
            <person name="Marcello L."/>
            <person name="McQuillan J."/>
            <person name="Otto T.D."/>
            <person name="Quail M.A."/>
            <person name="Sanders M.J."/>
            <person name="van Tonder A."/>
            <person name="Ginger M.L."/>
            <person name="Field M.C."/>
            <person name="Barry J.D."/>
            <person name="Hertz-Fowler C."/>
            <person name="Berriman M."/>
        </authorList>
    </citation>
    <scope>NUCLEOTIDE SEQUENCE</scope>
    <source>
        <strain evidence="2">IL3000</strain>
    </source>
</reference>
<name>G0UP10_TRYCI</name>
<dbReference type="AlphaFoldDB" id="G0UP10"/>